<feature type="region of interest" description="Disordered" evidence="6">
    <location>
        <begin position="1"/>
        <end position="71"/>
    </location>
</feature>
<evidence type="ECO:0000256" key="2">
    <source>
        <dbReference type="ARBA" id="ARBA00022679"/>
    </source>
</evidence>
<reference evidence="8 9" key="1">
    <citation type="journal article" date="2011" name="J. Bacteriol.">
        <title>Genome sequence of Taylorella equigenitalis MCE9, the causative agent of contagious equine metritis.</title>
        <authorList>
            <person name="Hebert L."/>
            <person name="Moumen B."/>
            <person name="Duquesne F."/>
            <person name="Breuil M.F."/>
            <person name="Laugier C."/>
            <person name="Batto J.M."/>
            <person name="Renault P."/>
            <person name="Petry S."/>
        </authorList>
    </citation>
    <scope>NUCLEOTIDE SEQUENCE [LARGE SCALE GENOMIC DNA]</scope>
    <source>
        <strain evidence="8 9">MCE9</strain>
    </source>
</reference>
<name>A0A654KHE4_TAYEM</name>
<evidence type="ECO:0000313" key="9">
    <source>
        <dbReference type="Proteomes" id="UP000007472"/>
    </source>
</evidence>
<keyword evidence="2 4" id="KW-0808">Transferase</keyword>
<dbReference type="Gene3D" id="3.40.50.300">
    <property type="entry name" value="P-loop containing nucleotide triphosphate hydrolases"/>
    <property type="match status" value="1"/>
</dbReference>
<dbReference type="NCBIfam" id="TIGR03707">
    <property type="entry name" value="PPK2_P_aer"/>
    <property type="match status" value="1"/>
</dbReference>
<organism evidence="8 9">
    <name type="scientific">Taylorella equigenitalis (strain MCE9)</name>
    <dbReference type="NCBI Taxonomy" id="937774"/>
    <lineage>
        <taxon>Bacteria</taxon>
        <taxon>Pseudomonadati</taxon>
        <taxon>Pseudomonadota</taxon>
        <taxon>Betaproteobacteria</taxon>
        <taxon>Burkholderiales</taxon>
        <taxon>Alcaligenaceae</taxon>
        <taxon>Taylorella</taxon>
    </lineage>
</organism>
<accession>A0A654KHE4</accession>
<keyword evidence="5" id="KW-0175">Coiled coil</keyword>
<keyword evidence="3 4" id="KW-0418">Kinase</keyword>
<evidence type="ECO:0000256" key="5">
    <source>
        <dbReference type="SAM" id="Coils"/>
    </source>
</evidence>
<dbReference type="Proteomes" id="UP000007472">
    <property type="component" value="Chromosome"/>
</dbReference>
<dbReference type="EC" id="2.7.4.-" evidence="4"/>
<dbReference type="GO" id="GO:0006793">
    <property type="term" value="P:phosphorus metabolic process"/>
    <property type="evidence" value="ECO:0007669"/>
    <property type="project" value="InterPro"/>
</dbReference>
<feature type="compositionally biased region" description="Low complexity" evidence="6">
    <location>
        <begin position="1"/>
        <end position="48"/>
    </location>
</feature>
<feature type="compositionally biased region" description="Basic and acidic residues" evidence="6">
    <location>
        <begin position="49"/>
        <end position="60"/>
    </location>
</feature>
<dbReference type="InterPro" id="IPR022488">
    <property type="entry name" value="PPK2-related"/>
</dbReference>
<comment type="similarity">
    <text evidence="1 4">Belongs to the polyphosphate kinase 2 (PPK2) family. Class I subfamily.</text>
</comment>
<dbReference type="AlphaFoldDB" id="A0A654KHE4"/>
<feature type="coiled-coil region" evidence="5">
    <location>
        <begin position="82"/>
        <end position="109"/>
    </location>
</feature>
<dbReference type="InterPro" id="IPR022486">
    <property type="entry name" value="PPK2_PA0141"/>
</dbReference>
<gene>
    <name evidence="8" type="ordered locus">TEQUI_0867</name>
</gene>
<dbReference type="GO" id="GO:0008976">
    <property type="term" value="F:polyphosphate kinase activity"/>
    <property type="evidence" value="ECO:0007669"/>
    <property type="project" value="UniProtKB-UniRule"/>
</dbReference>
<protein>
    <recommendedName>
        <fullName evidence="4">ADP/GDP-polyphosphate phosphotransferase</fullName>
        <ecNumber evidence="4">2.7.4.-</ecNumber>
    </recommendedName>
    <alternativeName>
        <fullName evidence="4">Polyphosphate kinase PPK2</fullName>
    </alternativeName>
</protein>
<comment type="function">
    <text evidence="4">Uses inorganic polyphosphate (polyP) as a donor to convert GDP to GTP or ADP to ATP.</text>
</comment>
<evidence type="ECO:0000313" key="8">
    <source>
        <dbReference type="EMBL" id="ADU91805.1"/>
    </source>
</evidence>
<dbReference type="PANTHER" id="PTHR34383:SF1">
    <property type="entry name" value="ADP-POLYPHOSPHATE PHOSPHOTRANSFERASE"/>
    <property type="match status" value="1"/>
</dbReference>
<evidence type="ECO:0000256" key="6">
    <source>
        <dbReference type="SAM" id="MobiDB-lite"/>
    </source>
</evidence>
<dbReference type="EMBL" id="CP002456">
    <property type="protein sequence ID" value="ADU91805.1"/>
    <property type="molecule type" value="Genomic_DNA"/>
</dbReference>
<evidence type="ECO:0000256" key="1">
    <source>
        <dbReference type="ARBA" id="ARBA00009924"/>
    </source>
</evidence>
<proteinExistence type="inferred from homology"/>
<evidence type="ECO:0000259" key="7">
    <source>
        <dbReference type="Pfam" id="PF03976"/>
    </source>
</evidence>
<evidence type="ECO:0000256" key="4">
    <source>
        <dbReference type="RuleBase" id="RU369062"/>
    </source>
</evidence>
<sequence length="420" mass="48823">MVAKKTSSPTKRTETKSTTASKTSSKTPTRSTSKSTTKTSSRASTRAPKAIEPRSRKTIEGDTITGSTQAATRRNVVSHKVISKAELQAANLARELAHAETSVDRHERANALLEILSPDDRNALLKVLREEKRRLESSSKKNPDLELVDDWQKEGVYPYKYLMSRRNYEFQKYNLQVELLKLQQWVQDSGARVVIIFEGRDAAGKGGTIKRFMEHLNPRYARIVALQKPTERESGQWYFQRYVEHLPTKGEIVLFDRSWYNRAGVERVMGFCTDAEYQEFMRQAPEFERNLVRSGIVLIKFWFSVSRDEQRRRFRERQHHPLKRWKLSPIDLASLDKWDDYTKAKEAMFFYTDTSDSPWTVVKSNCKKRARLNAMRYVLNKFNYNNKDMEAIGKIDPLIVGRSNVVYESGEEYISHNDKK</sequence>
<feature type="domain" description="Polyphosphate kinase-2-related" evidence="7">
    <location>
        <begin position="164"/>
        <end position="388"/>
    </location>
</feature>
<dbReference type="SUPFAM" id="SSF52540">
    <property type="entry name" value="P-loop containing nucleoside triphosphate hydrolases"/>
    <property type="match status" value="1"/>
</dbReference>
<dbReference type="Pfam" id="PF03976">
    <property type="entry name" value="PPK2"/>
    <property type="match status" value="1"/>
</dbReference>
<dbReference type="InterPro" id="IPR027417">
    <property type="entry name" value="P-loop_NTPase"/>
</dbReference>
<evidence type="ECO:0000256" key="3">
    <source>
        <dbReference type="ARBA" id="ARBA00022777"/>
    </source>
</evidence>
<comment type="subunit">
    <text evidence="4">Homotetramer.</text>
</comment>
<dbReference type="KEGG" id="teq:TEQUI_0867"/>
<dbReference type="PANTHER" id="PTHR34383">
    <property type="entry name" value="POLYPHOSPHATE:AMP PHOSPHOTRANSFERASE-RELATED"/>
    <property type="match status" value="1"/>
</dbReference>